<comment type="caution">
    <text evidence="1">The sequence shown here is derived from an EMBL/GenBank/DDBJ whole genome shotgun (WGS) entry which is preliminary data.</text>
</comment>
<name>J9G3H0_9ZZZZ</name>
<organism evidence="1">
    <name type="scientific">gut metagenome</name>
    <dbReference type="NCBI Taxonomy" id="749906"/>
    <lineage>
        <taxon>unclassified sequences</taxon>
        <taxon>metagenomes</taxon>
        <taxon>organismal metagenomes</taxon>
    </lineage>
</organism>
<evidence type="ECO:0000313" key="1">
    <source>
        <dbReference type="EMBL" id="EJW94064.1"/>
    </source>
</evidence>
<proteinExistence type="predicted"/>
<accession>J9G3H0</accession>
<dbReference type="EMBL" id="AMCI01006594">
    <property type="protein sequence ID" value="EJW94064.1"/>
    <property type="molecule type" value="Genomic_DNA"/>
</dbReference>
<dbReference type="AlphaFoldDB" id="J9G3H0"/>
<protein>
    <submittedName>
        <fullName evidence="1">Uncharacterized protein</fullName>
    </submittedName>
</protein>
<gene>
    <name evidence="1" type="ORF">EVA_17828</name>
</gene>
<sequence length="52" mass="5825">MPRVSLNAQQQIANNKYVMTNPAHTSLKKCAPKTIRLINVATDRTKATNMLK</sequence>
<reference evidence="1" key="1">
    <citation type="journal article" date="2012" name="PLoS ONE">
        <title>Gene sets for utilization of primary and secondary nutrition supplies in the distal gut of endangered iberian lynx.</title>
        <authorList>
            <person name="Alcaide M."/>
            <person name="Messina E."/>
            <person name="Richter M."/>
            <person name="Bargiela R."/>
            <person name="Peplies J."/>
            <person name="Huws S.A."/>
            <person name="Newbold C.J."/>
            <person name="Golyshin P.N."/>
            <person name="Simon M.A."/>
            <person name="Lopez G."/>
            <person name="Yakimov M.M."/>
            <person name="Ferrer M."/>
        </authorList>
    </citation>
    <scope>NUCLEOTIDE SEQUENCE</scope>
</reference>